<dbReference type="GO" id="GO:0005524">
    <property type="term" value="F:ATP binding"/>
    <property type="evidence" value="ECO:0007669"/>
    <property type="project" value="UniProtKB-KW"/>
</dbReference>
<evidence type="ECO:0000256" key="3">
    <source>
        <dbReference type="ARBA" id="ARBA00022475"/>
    </source>
</evidence>
<dbReference type="InterPro" id="IPR017871">
    <property type="entry name" value="ABC_transporter-like_CS"/>
</dbReference>
<accession>A0A0H2M2W8</accession>
<evidence type="ECO:0000259" key="6">
    <source>
        <dbReference type="PROSITE" id="PS50893"/>
    </source>
</evidence>
<dbReference type="PATRIC" id="fig|34073.19.peg.3849"/>
<protein>
    <submittedName>
        <fullName evidence="7">Glutamine transport ATP-binding protein GlnQ</fullName>
    </submittedName>
</protein>
<keyword evidence="5 7" id="KW-0067">ATP-binding</keyword>
<proteinExistence type="inferred from homology"/>
<gene>
    <name evidence="7" type="primary">glnQ8</name>
    <name evidence="7" type="ORF">VPARA_37600</name>
</gene>
<dbReference type="EMBL" id="JZWI01000019">
    <property type="protein sequence ID" value="KLN55072.1"/>
    <property type="molecule type" value="Genomic_DNA"/>
</dbReference>
<evidence type="ECO:0000256" key="4">
    <source>
        <dbReference type="ARBA" id="ARBA00022741"/>
    </source>
</evidence>
<dbReference type="InterPro" id="IPR003439">
    <property type="entry name" value="ABC_transporter-like_ATP-bd"/>
</dbReference>
<dbReference type="PANTHER" id="PTHR42788:SF13">
    <property type="entry name" value="ALIPHATIC SULFONATES IMPORT ATP-BINDING PROTEIN SSUB"/>
    <property type="match status" value="1"/>
</dbReference>
<dbReference type="PROSITE" id="PS00211">
    <property type="entry name" value="ABC_TRANSPORTER_1"/>
    <property type="match status" value="1"/>
</dbReference>
<organism evidence="7 8">
    <name type="scientific">Variovorax paradoxus</name>
    <dbReference type="NCBI Taxonomy" id="34073"/>
    <lineage>
        <taxon>Bacteria</taxon>
        <taxon>Pseudomonadati</taxon>
        <taxon>Pseudomonadota</taxon>
        <taxon>Betaproteobacteria</taxon>
        <taxon>Burkholderiales</taxon>
        <taxon>Comamonadaceae</taxon>
        <taxon>Variovorax</taxon>
    </lineage>
</organism>
<feature type="domain" description="ABC transporter" evidence="6">
    <location>
        <begin position="13"/>
        <end position="242"/>
    </location>
</feature>
<evidence type="ECO:0000313" key="8">
    <source>
        <dbReference type="Proteomes" id="UP000035170"/>
    </source>
</evidence>
<comment type="caution">
    <text evidence="7">The sequence shown here is derived from an EMBL/GenBank/DDBJ whole genome shotgun (WGS) entry which is preliminary data.</text>
</comment>
<dbReference type="GO" id="GO:0016887">
    <property type="term" value="F:ATP hydrolysis activity"/>
    <property type="evidence" value="ECO:0007669"/>
    <property type="project" value="InterPro"/>
</dbReference>
<keyword evidence="3" id="KW-1003">Cell membrane</keyword>
<dbReference type="PANTHER" id="PTHR42788">
    <property type="entry name" value="TAURINE IMPORT ATP-BINDING PROTEIN-RELATED"/>
    <property type="match status" value="1"/>
</dbReference>
<name>A0A0H2M2W8_VARPD</name>
<dbReference type="SUPFAM" id="SSF52540">
    <property type="entry name" value="P-loop containing nucleoside triphosphate hydrolases"/>
    <property type="match status" value="1"/>
</dbReference>
<keyword evidence="3" id="KW-0472">Membrane</keyword>
<dbReference type="AlphaFoldDB" id="A0A0H2M2W8"/>
<dbReference type="InterPro" id="IPR027417">
    <property type="entry name" value="P-loop_NTPase"/>
</dbReference>
<keyword evidence="2" id="KW-0813">Transport</keyword>
<evidence type="ECO:0000256" key="2">
    <source>
        <dbReference type="ARBA" id="ARBA00022448"/>
    </source>
</evidence>
<dbReference type="InterPro" id="IPR050166">
    <property type="entry name" value="ABC_transporter_ATP-bind"/>
</dbReference>
<dbReference type="PROSITE" id="PS50893">
    <property type="entry name" value="ABC_TRANSPORTER_2"/>
    <property type="match status" value="1"/>
</dbReference>
<dbReference type="Proteomes" id="UP000035170">
    <property type="component" value="Unassembled WGS sequence"/>
</dbReference>
<evidence type="ECO:0000256" key="1">
    <source>
        <dbReference type="ARBA" id="ARBA00005417"/>
    </source>
</evidence>
<sequence length="247" mass="26394">MVAAGGAPVNEHAQLASVDATVFALYGVDVRLGRVAALQGVTLTITAGERVALIGANGSGKTTLLRLLHGLVPHAAGSFTSAAPRRHQAMLFQRPHMLRASVVVNVAVALWLRGMRWRDARRAAIPALARVGLEDLADRNARALSGGQQQRVALARAWALHPAVLLLDEPTASLDPTAKREVETLIAEAAVGRTLVFASHNLGQVKRLASRVVYLEHGRVLADLPVHDFFHGPLPEEARLFVKGELA</sequence>
<dbReference type="RefSeq" id="WP_047785610.1">
    <property type="nucleotide sequence ID" value="NZ_JZWI01000019.1"/>
</dbReference>
<evidence type="ECO:0000256" key="5">
    <source>
        <dbReference type="ARBA" id="ARBA00022840"/>
    </source>
</evidence>
<evidence type="ECO:0000313" key="7">
    <source>
        <dbReference type="EMBL" id="KLN55072.1"/>
    </source>
</evidence>
<reference evidence="7 8" key="1">
    <citation type="submission" date="2015-03" db="EMBL/GenBank/DDBJ databases">
        <title>Genome sequence of Variovorax paradoxus TBEA6.</title>
        <authorList>
            <person name="Poehlein A."/>
            <person name="Schuldes J."/>
            <person name="Wuebbeler J.H."/>
            <person name="Hiessl S."/>
            <person name="Steinbuechel A."/>
            <person name="Daniel R."/>
        </authorList>
    </citation>
    <scope>NUCLEOTIDE SEQUENCE [LARGE SCALE GENOMIC DNA]</scope>
    <source>
        <strain evidence="7 8">TBEA6</strain>
    </source>
</reference>
<keyword evidence="8" id="KW-1185">Reference proteome</keyword>
<dbReference type="InterPro" id="IPR003593">
    <property type="entry name" value="AAA+_ATPase"/>
</dbReference>
<keyword evidence="4" id="KW-0547">Nucleotide-binding</keyword>
<comment type="similarity">
    <text evidence="1">Belongs to the ABC transporter superfamily.</text>
</comment>
<dbReference type="Gene3D" id="3.40.50.300">
    <property type="entry name" value="P-loop containing nucleotide triphosphate hydrolases"/>
    <property type="match status" value="1"/>
</dbReference>
<dbReference type="SMART" id="SM00382">
    <property type="entry name" value="AAA"/>
    <property type="match status" value="1"/>
</dbReference>
<dbReference type="Pfam" id="PF00005">
    <property type="entry name" value="ABC_tran"/>
    <property type="match status" value="1"/>
</dbReference>